<dbReference type="AlphaFoldDB" id="X5DIV0"/>
<keyword evidence="2" id="KW-1185">Reference proteome</keyword>
<evidence type="ECO:0000313" key="2">
    <source>
        <dbReference type="Proteomes" id="UP000023703"/>
    </source>
</evidence>
<organism evidence="1 2">
    <name type="scientific">Corynebacterium glyciniphilum AJ 3170</name>
    <dbReference type="NCBI Taxonomy" id="1404245"/>
    <lineage>
        <taxon>Bacteria</taxon>
        <taxon>Bacillati</taxon>
        <taxon>Actinomycetota</taxon>
        <taxon>Actinomycetes</taxon>
        <taxon>Mycobacteriales</taxon>
        <taxon>Corynebacteriaceae</taxon>
        <taxon>Corynebacterium</taxon>
    </lineage>
</organism>
<sequence>MTRFTPYGEHHVLPVSLQSKVRWARGDARKALDLAPSIRTALGLQSPGNARRLWQGLAELGALDLTVARAVEPHLDALGILDQAREFNPVIFVPERSTWGVFAAEGGDVPLRAERDPEGGWRLTGRKPWCSLAGSLSHALVSAWTSDTGRTLFAVRLDEDGVTVADAPWVSRGLRDVETVTLDFETVHAHDVGPEEWYLTRPGFALGGVGVAAVWWGAATALAQTLHMHLSHRAETADSGTPGAGVDQISLWHLGRCDSVLSAAGAVLDQVAAQADREDDGRGPEWAEVLRVRGIVHDACEMTLTSVLHALGPAPLTGDDDYARRVADLQVYLRQHKPEKDLATVGSHTLDGLPTVWGGR</sequence>
<gene>
    <name evidence="1" type="ORF">CGLY_02725</name>
</gene>
<reference evidence="1 2" key="1">
    <citation type="journal article" date="2015" name="Int. J. Syst. Evol. Microbiol.">
        <title>Revisiting Corynebacterium glyciniphilum (ex Kubota et al., 1972) sp. nov., nom. rev., isolated from putrefied banana.</title>
        <authorList>
            <person name="Al-Dilaimi A."/>
            <person name="Bednarz H."/>
            <person name="Lomker A."/>
            <person name="Niehaus K."/>
            <person name="Kalinowski J."/>
            <person name="Ruckert C."/>
        </authorList>
    </citation>
    <scope>NUCLEOTIDE SEQUENCE [LARGE SCALE GENOMIC DNA]</scope>
    <source>
        <strain evidence="1">AJ 3170</strain>
    </source>
</reference>
<proteinExistence type="predicted"/>
<dbReference type="InterPro" id="IPR009100">
    <property type="entry name" value="AcylCoA_DH/oxidase_NM_dom_sf"/>
</dbReference>
<dbReference type="eggNOG" id="COG1960">
    <property type="taxonomic scope" value="Bacteria"/>
</dbReference>
<dbReference type="KEGG" id="cgy:CGLY_02725"/>
<protein>
    <recommendedName>
        <fullName evidence="3">Acyl-CoA dehydrogenase</fullName>
    </recommendedName>
</protein>
<evidence type="ECO:0000313" key="1">
    <source>
        <dbReference type="EMBL" id="AHW62993.1"/>
    </source>
</evidence>
<dbReference type="SUPFAM" id="SSF56645">
    <property type="entry name" value="Acyl-CoA dehydrogenase NM domain-like"/>
    <property type="match status" value="1"/>
</dbReference>
<dbReference type="OrthoDB" id="107064at2"/>
<dbReference type="HOGENOM" id="CLU_058409_0_0_11"/>
<name>X5DIV0_9CORY</name>
<dbReference type="Proteomes" id="UP000023703">
    <property type="component" value="Chromosome"/>
</dbReference>
<dbReference type="Gene3D" id="2.40.110.10">
    <property type="entry name" value="Butyryl-CoA Dehydrogenase, subunit A, domain 2"/>
    <property type="match status" value="1"/>
</dbReference>
<dbReference type="EMBL" id="CP006842">
    <property type="protein sequence ID" value="AHW62993.1"/>
    <property type="molecule type" value="Genomic_DNA"/>
</dbReference>
<dbReference type="RefSeq" id="WP_052539546.1">
    <property type="nucleotide sequence ID" value="NZ_CP006842.1"/>
</dbReference>
<dbReference type="InterPro" id="IPR046373">
    <property type="entry name" value="Acyl-CoA_Oxase/DH_mid-dom_sf"/>
</dbReference>
<evidence type="ECO:0008006" key="3">
    <source>
        <dbReference type="Google" id="ProtNLM"/>
    </source>
</evidence>
<dbReference type="STRING" id="1404245.CGLY_02725"/>
<dbReference type="GO" id="GO:0016627">
    <property type="term" value="F:oxidoreductase activity, acting on the CH-CH group of donors"/>
    <property type="evidence" value="ECO:0007669"/>
    <property type="project" value="InterPro"/>
</dbReference>
<accession>X5DIV0</accession>
<dbReference type="Gene3D" id="1.20.140.10">
    <property type="entry name" value="Butyryl-CoA Dehydrogenase, subunit A, domain 3"/>
    <property type="match status" value="1"/>
</dbReference>